<evidence type="ECO:0000313" key="1">
    <source>
        <dbReference type="EMBL" id="KAH3799336.1"/>
    </source>
</evidence>
<organism evidence="1 2">
    <name type="scientific">Dreissena polymorpha</name>
    <name type="common">Zebra mussel</name>
    <name type="synonym">Mytilus polymorpha</name>
    <dbReference type="NCBI Taxonomy" id="45954"/>
    <lineage>
        <taxon>Eukaryota</taxon>
        <taxon>Metazoa</taxon>
        <taxon>Spiralia</taxon>
        <taxon>Lophotrochozoa</taxon>
        <taxon>Mollusca</taxon>
        <taxon>Bivalvia</taxon>
        <taxon>Autobranchia</taxon>
        <taxon>Heteroconchia</taxon>
        <taxon>Euheterodonta</taxon>
        <taxon>Imparidentia</taxon>
        <taxon>Neoheterodontei</taxon>
        <taxon>Myida</taxon>
        <taxon>Dreissenoidea</taxon>
        <taxon>Dreissenidae</taxon>
        <taxon>Dreissena</taxon>
    </lineage>
</organism>
<evidence type="ECO:0000313" key="2">
    <source>
        <dbReference type="Proteomes" id="UP000828390"/>
    </source>
</evidence>
<dbReference type="EMBL" id="JAIWYP010000007">
    <property type="protein sequence ID" value="KAH3799336.1"/>
    <property type="molecule type" value="Genomic_DNA"/>
</dbReference>
<reference evidence="1" key="1">
    <citation type="journal article" date="2019" name="bioRxiv">
        <title>The Genome of the Zebra Mussel, Dreissena polymorpha: A Resource for Invasive Species Research.</title>
        <authorList>
            <person name="McCartney M.A."/>
            <person name="Auch B."/>
            <person name="Kono T."/>
            <person name="Mallez S."/>
            <person name="Zhang Y."/>
            <person name="Obille A."/>
            <person name="Becker A."/>
            <person name="Abrahante J.E."/>
            <person name="Garbe J."/>
            <person name="Badalamenti J.P."/>
            <person name="Herman A."/>
            <person name="Mangelson H."/>
            <person name="Liachko I."/>
            <person name="Sullivan S."/>
            <person name="Sone E.D."/>
            <person name="Koren S."/>
            <person name="Silverstein K.A.T."/>
            <person name="Beckman K.B."/>
            <person name="Gohl D.M."/>
        </authorList>
    </citation>
    <scope>NUCLEOTIDE SEQUENCE</scope>
    <source>
        <strain evidence="1">Duluth1</strain>
        <tissue evidence="1">Whole animal</tissue>
    </source>
</reference>
<keyword evidence="2" id="KW-1185">Reference proteome</keyword>
<name>A0A9D4FJU5_DREPO</name>
<proteinExistence type="predicted"/>
<protein>
    <submittedName>
        <fullName evidence="1">Uncharacterized protein</fullName>
    </submittedName>
</protein>
<dbReference type="Proteomes" id="UP000828390">
    <property type="component" value="Unassembled WGS sequence"/>
</dbReference>
<gene>
    <name evidence="1" type="ORF">DPMN_152943</name>
</gene>
<accession>A0A9D4FJU5</accession>
<dbReference type="AlphaFoldDB" id="A0A9D4FJU5"/>
<sequence length="86" mass="9848">MYKIATGHKQECTRLTTRRVQGTSRRLPDSLRRCQDRLDTCSLLPASRRSFHRQTVWESPAGAPTVWETVFRYQDGLAVLTSSPIV</sequence>
<comment type="caution">
    <text evidence="1">The sequence shown here is derived from an EMBL/GenBank/DDBJ whole genome shotgun (WGS) entry which is preliminary data.</text>
</comment>
<reference evidence="1" key="2">
    <citation type="submission" date="2020-11" db="EMBL/GenBank/DDBJ databases">
        <authorList>
            <person name="McCartney M.A."/>
            <person name="Auch B."/>
            <person name="Kono T."/>
            <person name="Mallez S."/>
            <person name="Becker A."/>
            <person name="Gohl D.M."/>
            <person name="Silverstein K.A.T."/>
            <person name="Koren S."/>
            <person name="Bechman K.B."/>
            <person name="Herman A."/>
            <person name="Abrahante J.E."/>
            <person name="Garbe J."/>
        </authorList>
    </citation>
    <scope>NUCLEOTIDE SEQUENCE</scope>
    <source>
        <strain evidence="1">Duluth1</strain>
        <tissue evidence="1">Whole animal</tissue>
    </source>
</reference>